<dbReference type="OrthoDB" id="47836at2"/>
<dbReference type="RefSeq" id="WP_012002427.1">
    <property type="nucleotide sequence ID" value="NC_009828.1"/>
</dbReference>
<dbReference type="AlphaFoldDB" id="A8F462"/>
<accession>A8F462</accession>
<evidence type="ECO:0000313" key="2">
    <source>
        <dbReference type="Proteomes" id="UP000002016"/>
    </source>
</evidence>
<dbReference type="HOGENOM" id="CLU_182367_0_0_0"/>
<evidence type="ECO:0008006" key="3">
    <source>
        <dbReference type="Google" id="ProtNLM"/>
    </source>
</evidence>
<dbReference type="Proteomes" id="UP000002016">
    <property type="component" value="Chromosome"/>
</dbReference>
<organism evidence="1 2">
    <name type="scientific">Pseudothermotoga lettingae (strain ATCC BAA-301 / DSM 14385 / NBRC 107922 / TMO)</name>
    <name type="common">Thermotoga lettingae</name>
    <dbReference type="NCBI Taxonomy" id="416591"/>
    <lineage>
        <taxon>Bacteria</taxon>
        <taxon>Thermotogati</taxon>
        <taxon>Thermotogota</taxon>
        <taxon>Thermotogae</taxon>
        <taxon>Thermotogales</taxon>
        <taxon>Thermotogaceae</taxon>
        <taxon>Pseudothermotoga</taxon>
    </lineage>
</organism>
<name>A8F462_PSELT</name>
<dbReference type="STRING" id="416591.Tlet_0379"/>
<dbReference type="EMBL" id="CP000812">
    <property type="protein sequence ID" value="ABV32946.1"/>
    <property type="molecule type" value="Genomic_DNA"/>
</dbReference>
<dbReference type="eggNOG" id="COG3951">
    <property type="taxonomic scope" value="Bacteria"/>
</dbReference>
<proteinExistence type="predicted"/>
<dbReference type="KEGG" id="tle:Tlet_0379"/>
<reference evidence="1 2" key="1">
    <citation type="submission" date="2007-08" db="EMBL/GenBank/DDBJ databases">
        <title>Complete sequence of Thermotoga lettingae TMO.</title>
        <authorList>
            <consortium name="US DOE Joint Genome Institute"/>
            <person name="Copeland A."/>
            <person name="Lucas S."/>
            <person name="Lapidus A."/>
            <person name="Barry K."/>
            <person name="Glavina del Rio T."/>
            <person name="Dalin E."/>
            <person name="Tice H."/>
            <person name="Pitluck S."/>
            <person name="Foster B."/>
            <person name="Bruce D."/>
            <person name="Schmutz J."/>
            <person name="Larimer F."/>
            <person name="Land M."/>
            <person name="Hauser L."/>
            <person name="Kyrpides N."/>
            <person name="Mikhailova N."/>
            <person name="Nelson K."/>
            <person name="Gogarten J.P."/>
            <person name="Noll K."/>
            <person name="Richardson P."/>
        </authorList>
    </citation>
    <scope>NUCLEOTIDE SEQUENCE [LARGE SCALE GENOMIC DNA]</scope>
    <source>
        <strain evidence="2">ATCC BAA-301 / DSM 14385 / NBRC 107922 / TMO</strain>
    </source>
</reference>
<keyword evidence="2" id="KW-1185">Reference proteome</keyword>
<evidence type="ECO:0000313" key="1">
    <source>
        <dbReference type="EMBL" id="ABV32946.1"/>
    </source>
</evidence>
<reference evidence="1 2" key="2">
    <citation type="journal article" date="2009" name="Proc. Natl. Acad. Sci. U.S.A.">
        <title>On the chimeric nature, thermophilic origin, and phylogenetic placement of the Thermotogales.</title>
        <authorList>
            <person name="Zhaxybayeva O."/>
            <person name="Swithers K.S."/>
            <person name="Lapierre P."/>
            <person name="Fournier G.P."/>
            <person name="Bickhart D.M."/>
            <person name="DeBoy R.T."/>
            <person name="Nelson K.E."/>
            <person name="Nesbo C.L."/>
            <person name="Doolittle W.F."/>
            <person name="Gogarten J.P."/>
            <person name="Noll K.M."/>
        </authorList>
    </citation>
    <scope>NUCLEOTIDE SEQUENCE [LARGE SCALE GENOMIC DNA]</scope>
    <source>
        <strain evidence="2">ATCC BAA-301 / DSM 14385 / NBRC 107922 / TMO</strain>
    </source>
</reference>
<gene>
    <name evidence="1" type="ordered locus">Tlet_0379</name>
</gene>
<sequence>MLVQSVDSVRTDKLYNACSEFAGSLFYEVFKKMYDSIPKSDLIPRTPAQEWFTNMLFYEYSKQVAKDNLKSLVRTIYERLAQNAYQ</sequence>
<protein>
    <recommendedName>
        <fullName evidence="3">Flagellar protein FlgJ N-terminal domain-containing protein</fullName>
    </recommendedName>
</protein>